<organism evidence="1 2">
    <name type="scientific">Algimonas ampicilliniresistens</name>
    <dbReference type="NCBI Taxonomy" id="1298735"/>
    <lineage>
        <taxon>Bacteria</taxon>
        <taxon>Pseudomonadati</taxon>
        <taxon>Pseudomonadota</taxon>
        <taxon>Alphaproteobacteria</taxon>
        <taxon>Maricaulales</taxon>
        <taxon>Robiginitomaculaceae</taxon>
        <taxon>Algimonas</taxon>
    </lineage>
</organism>
<evidence type="ECO:0000313" key="2">
    <source>
        <dbReference type="Proteomes" id="UP001161391"/>
    </source>
</evidence>
<dbReference type="EMBL" id="BSNK01000001">
    <property type="protein sequence ID" value="GLQ22235.1"/>
    <property type="molecule type" value="Genomic_DNA"/>
</dbReference>
<comment type="caution">
    <text evidence="1">The sequence shown here is derived from an EMBL/GenBank/DDBJ whole genome shotgun (WGS) entry which is preliminary data.</text>
</comment>
<reference evidence="1" key="1">
    <citation type="journal article" date="2014" name="Int. J. Syst. Evol. Microbiol.">
        <title>Complete genome of a new Firmicutes species belonging to the dominant human colonic microbiota ('Ruminococcus bicirculans') reveals two chromosomes and a selective capacity to utilize plant glucans.</title>
        <authorList>
            <consortium name="NISC Comparative Sequencing Program"/>
            <person name="Wegmann U."/>
            <person name="Louis P."/>
            <person name="Goesmann A."/>
            <person name="Henrissat B."/>
            <person name="Duncan S.H."/>
            <person name="Flint H.J."/>
        </authorList>
    </citation>
    <scope>NUCLEOTIDE SEQUENCE</scope>
    <source>
        <strain evidence="1">NBRC 108219</strain>
    </source>
</reference>
<keyword evidence="2" id="KW-1185">Reference proteome</keyword>
<gene>
    <name evidence="1" type="ORF">GCM10007853_01090</name>
</gene>
<name>A0ABQ5V6D8_9PROT</name>
<protein>
    <recommendedName>
        <fullName evidence="3">NADH:ubiquinone oxidoreductase intermediate-associated protein 30 domain-containing protein</fullName>
    </recommendedName>
</protein>
<dbReference type="Proteomes" id="UP001161391">
    <property type="component" value="Unassembled WGS sequence"/>
</dbReference>
<evidence type="ECO:0000313" key="1">
    <source>
        <dbReference type="EMBL" id="GLQ22235.1"/>
    </source>
</evidence>
<sequence length="190" mass="20727">MFADRIFYSLAALVTFAMVLFALSFGGSQSITDEEIISEGWTLSGPDLVELTISPGSEGDFIDEDGGFIRLSQFTPSGQGPQSIGVFATLGPGHERAFAGRLLRITIRARASRANPLASFDSGYFTMEGRPSGWSTFQLGADWQDYRFEYRPPIIDAPANVDLIAVFPGRAGERKQMDVAAFQVEVLDKT</sequence>
<evidence type="ECO:0008006" key="3">
    <source>
        <dbReference type="Google" id="ProtNLM"/>
    </source>
</evidence>
<dbReference type="RefSeq" id="WP_284386531.1">
    <property type="nucleotide sequence ID" value="NZ_BSNK01000001.1"/>
</dbReference>
<proteinExistence type="predicted"/>
<accession>A0ABQ5V6D8</accession>
<reference evidence="1" key="2">
    <citation type="submission" date="2023-01" db="EMBL/GenBank/DDBJ databases">
        <title>Draft genome sequence of Algimonas ampicilliniresistens strain NBRC 108219.</title>
        <authorList>
            <person name="Sun Q."/>
            <person name="Mori K."/>
        </authorList>
    </citation>
    <scope>NUCLEOTIDE SEQUENCE</scope>
    <source>
        <strain evidence="1">NBRC 108219</strain>
    </source>
</reference>